<dbReference type="Pfam" id="PF00144">
    <property type="entry name" value="Beta-lactamase"/>
    <property type="match status" value="1"/>
</dbReference>
<feature type="domain" description="Beta-lactamase-related" evidence="1">
    <location>
        <begin position="63"/>
        <end position="362"/>
    </location>
</feature>
<dbReference type="InterPro" id="IPR012338">
    <property type="entry name" value="Beta-lactam/transpept-like"/>
</dbReference>
<dbReference type="GO" id="GO:0016787">
    <property type="term" value="F:hydrolase activity"/>
    <property type="evidence" value="ECO:0007669"/>
    <property type="project" value="UniProtKB-KW"/>
</dbReference>
<dbReference type="PANTHER" id="PTHR46825">
    <property type="entry name" value="D-ALANYL-D-ALANINE-CARBOXYPEPTIDASE/ENDOPEPTIDASE AMPH"/>
    <property type="match status" value="1"/>
</dbReference>
<dbReference type="SUPFAM" id="SSF56601">
    <property type="entry name" value="beta-lactamase/transpeptidase-like"/>
    <property type="match status" value="1"/>
</dbReference>
<proteinExistence type="predicted"/>
<accession>A0ABW5B6J6</accession>
<evidence type="ECO:0000313" key="2">
    <source>
        <dbReference type="EMBL" id="MFD2201255.1"/>
    </source>
</evidence>
<dbReference type="InterPro" id="IPR001466">
    <property type="entry name" value="Beta-lactam-related"/>
</dbReference>
<protein>
    <submittedName>
        <fullName evidence="2">Serine hydrolase domain-containing protein</fullName>
        <ecNumber evidence="2">3.-.-.-</ecNumber>
    </submittedName>
</protein>
<evidence type="ECO:0000313" key="3">
    <source>
        <dbReference type="Proteomes" id="UP001597414"/>
    </source>
</evidence>
<gene>
    <name evidence="2" type="ORF">ACFSKV_06740</name>
</gene>
<dbReference type="EC" id="3.-.-.-" evidence="2"/>
<dbReference type="EMBL" id="JBHUIV010000010">
    <property type="protein sequence ID" value="MFD2201255.1"/>
    <property type="molecule type" value="Genomic_DNA"/>
</dbReference>
<organism evidence="2 3">
    <name type="scientific">Shivajiella indica</name>
    <dbReference type="NCBI Taxonomy" id="872115"/>
    <lineage>
        <taxon>Bacteria</taxon>
        <taxon>Pseudomonadati</taxon>
        <taxon>Bacteroidota</taxon>
        <taxon>Cytophagia</taxon>
        <taxon>Cytophagales</taxon>
        <taxon>Cyclobacteriaceae</taxon>
        <taxon>Shivajiella</taxon>
    </lineage>
</organism>
<keyword evidence="3" id="KW-1185">Reference proteome</keyword>
<comment type="caution">
    <text evidence="2">The sequence shown here is derived from an EMBL/GenBank/DDBJ whole genome shotgun (WGS) entry which is preliminary data.</text>
</comment>
<dbReference type="Proteomes" id="UP001597414">
    <property type="component" value="Unassembled WGS sequence"/>
</dbReference>
<keyword evidence="2" id="KW-0378">Hydrolase</keyword>
<dbReference type="Gene3D" id="3.40.710.10">
    <property type="entry name" value="DD-peptidase/beta-lactamase superfamily"/>
    <property type="match status" value="1"/>
</dbReference>
<evidence type="ECO:0000259" key="1">
    <source>
        <dbReference type="Pfam" id="PF00144"/>
    </source>
</evidence>
<reference evidence="3" key="1">
    <citation type="journal article" date="2019" name="Int. J. Syst. Evol. Microbiol.">
        <title>The Global Catalogue of Microorganisms (GCM) 10K type strain sequencing project: providing services to taxonomists for standard genome sequencing and annotation.</title>
        <authorList>
            <consortium name="The Broad Institute Genomics Platform"/>
            <consortium name="The Broad Institute Genome Sequencing Center for Infectious Disease"/>
            <person name="Wu L."/>
            <person name="Ma J."/>
        </authorList>
    </citation>
    <scope>NUCLEOTIDE SEQUENCE [LARGE SCALE GENOMIC DNA]</scope>
    <source>
        <strain evidence="3">KCTC 19812</strain>
    </source>
</reference>
<dbReference type="InterPro" id="IPR050491">
    <property type="entry name" value="AmpC-like"/>
</dbReference>
<name>A0ABW5B6J6_9BACT</name>
<sequence>MNYKVLSIIIATVFCCSCQHKTTTKELIEYNLESLLDSIYQAHPNGVGFILHVEVPEKNISWSGAVGYTNRETKELLQKDQPGQIGSITKTFVSCSILRLIEMGKIELFQSIKSLVPERTAKLLAENGYPVDSITVGHLLSHRSSIPSSSTMKWIEKEQIDLKYRWSRDEQIQDVITNAKRGKLGSFDYSDINYNILTEIIEEVEETSFYLAMRKLLKYEELGLNHTWFYTLEGDPKNAKARFHQYKESRNWVSTYDESPNWGLWGGSGIVSTAEDLAKFCQALSTNNIFENRDTFKLMFTSLDDENPATGIGFDSDNEQYASQYKMGITQIDGIDFRALGHDGYWGSLMYHLPEYDASFAFFGLNADELIDFDKLFKAIIRAIKPL</sequence>
<dbReference type="PANTHER" id="PTHR46825:SF9">
    <property type="entry name" value="BETA-LACTAMASE-RELATED DOMAIN-CONTAINING PROTEIN"/>
    <property type="match status" value="1"/>
</dbReference>
<dbReference type="RefSeq" id="WP_380801172.1">
    <property type="nucleotide sequence ID" value="NZ_JBHUIV010000010.1"/>
</dbReference>